<feature type="signal peptide" evidence="1">
    <location>
        <begin position="1"/>
        <end position="24"/>
    </location>
</feature>
<dbReference type="InterPro" id="IPR025164">
    <property type="entry name" value="Toastrack_DUF4097"/>
</dbReference>
<evidence type="ECO:0000256" key="1">
    <source>
        <dbReference type="SAM" id="SignalP"/>
    </source>
</evidence>
<dbReference type="Pfam" id="PF13349">
    <property type="entry name" value="DUF4097"/>
    <property type="match status" value="1"/>
</dbReference>
<dbReference type="AlphaFoldDB" id="A0AAP2CJ36"/>
<keyword evidence="4" id="KW-1185">Reference proteome</keyword>
<evidence type="ECO:0000313" key="3">
    <source>
        <dbReference type="EMBL" id="MBS9524639.1"/>
    </source>
</evidence>
<protein>
    <submittedName>
        <fullName evidence="3">DUF4097 family beta strand repeat protein</fullName>
    </submittedName>
</protein>
<reference evidence="3 4" key="1">
    <citation type="submission" date="2021-05" db="EMBL/GenBank/DDBJ databases">
        <authorList>
            <person name="Zhang Z.D."/>
            <person name="Osman G."/>
        </authorList>
    </citation>
    <scope>NUCLEOTIDE SEQUENCE [LARGE SCALE GENOMIC DNA]</scope>
    <source>
        <strain evidence="3 4">KCTC 32217</strain>
    </source>
</reference>
<feature type="domain" description="DUF4097" evidence="2">
    <location>
        <begin position="58"/>
        <end position="309"/>
    </location>
</feature>
<sequence>MSQLFKVCLYGIFALFLFPSCGFSQMNTIVDIEKTFHDIEEIEVIGGFLEVSYEGRSNDKNVFLNAFLESNRENSHDIIYTVSGRKLKVELERKETRGNMNTKGFISLTGPERMKVNIRSSSGRVFLSGIQHNTAEVRVSSGRMELSDIMVDKLKLTSSSGQIKGKMIGGDVEGSVSSGRVELEGVDGNVDFKGSSGRITLKEINGVVNVSTSSGSIDLTDVNEAGKLIVSSGKISGSNVGLGPNTYLKSSSGRVDITTSSNLNDYNFDFTAGSGSLTVGNVKKGKRLNLNNNSNQTISGSVSSGRLSITN</sequence>
<evidence type="ECO:0000259" key="2">
    <source>
        <dbReference type="Pfam" id="PF13349"/>
    </source>
</evidence>
<feature type="chain" id="PRO_5042965817" evidence="1">
    <location>
        <begin position="25"/>
        <end position="311"/>
    </location>
</feature>
<organism evidence="3 4">
    <name type="scientific">Litoribacter ruber</name>
    <dbReference type="NCBI Taxonomy" id="702568"/>
    <lineage>
        <taxon>Bacteria</taxon>
        <taxon>Pseudomonadati</taxon>
        <taxon>Bacteroidota</taxon>
        <taxon>Cytophagia</taxon>
        <taxon>Cytophagales</taxon>
        <taxon>Cyclobacteriaceae</taxon>
        <taxon>Litoribacter</taxon>
    </lineage>
</organism>
<keyword evidence="1" id="KW-0732">Signal</keyword>
<comment type="caution">
    <text evidence="3">The sequence shown here is derived from an EMBL/GenBank/DDBJ whole genome shotgun (WGS) entry which is preliminary data.</text>
</comment>
<gene>
    <name evidence="3" type="ORF">KI659_11515</name>
</gene>
<dbReference type="EMBL" id="JAHCMY010000005">
    <property type="protein sequence ID" value="MBS9524639.1"/>
    <property type="molecule type" value="Genomic_DNA"/>
</dbReference>
<evidence type="ECO:0000313" key="4">
    <source>
        <dbReference type="Proteomes" id="UP001319104"/>
    </source>
</evidence>
<dbReference type="Proteomes" id="UP001319104">
    <property type="component" value="Unassembled WGS sequence"/>
</dbReference>
<dbReference type="RefSeq" id="WP_213945485.1">
    <property type="nucleotide sequence ID" value="NZ_JAHCMY010000005.1"/>
</dbReference>
<accession>A0AAP2CJ36</accession>
<name>A0AAP2CJ36_9BACT</name>
<proteinExistence type="predicted"/>